<evidence type="ECO:0000256" key="1">
    <source>
        <dbReference type="SAM" id="Phobius"/>
    </source>
</evidence>
<feature type="transmembrane region" description="Helical" evidence="1">
    <location>
        <begin position="74"/>
        <end position="95"/>
    </location>
</feature>
<keyword evidence="3" id="KW-1185">Reference proteome</keyword>
<protein>
    <submittedName>
        <fullName evidence="2">Uncharacterized protein</fullName>
    </submittedName>
</protein>
<evidence type="ECO:0000313" key="2">
    <source>
        <dbReference type="EMBL" id="MDP5226418.1"/>
    </source>
</evidence>
<evidence type="ECO:0000313" key="3">
    <source>
        <dbReference type="Proteomes" id="UP001232725"/>
    </source>
</evidence>
<gene>
    <name evidence="2" type="ORF">Q9R02_04540</name>
</gene>
<feature type="transmembrane region" description="Helical" evidence="1">
    <location>
        <begin position="115"/>
        <end position="137"/>
    </location>
</feature>
<dbReference type="Proteomes" id="UP001232725">
    <property type="component" value="Unassembled WGS sequence"/>
</dbReference>
<keyword evidence="1" id="KW-1133">Transmembrane helix</keyword>
<reference evidence="2 3" key="1">
    <citation type="submission" date="2023-08" db="EMBL/GenBank/DDBJ databases">
        <title>Arthrobacter horti sp. nov., isolated from forest soil.</title>
        <authorList>
            <person name="Park M."/>
        </authorList>
    </citation>
    <scope>NUCLEOTIDE SEQUENCE [LARGE SCALE GENOMIC DNA]</scope>
    <source>
        <strain evidence="2 3">YJM1</strain>
    </source>
</reference>
<proteinExistence type="predicted"/>
<keyword evidence="1" id="KW-0472">Membrane</keyword>
<dbReference type="EMBL" id="JAVALS010000002">
    <property type="protein sequence ID" value="MDP5226418.1"/>
    <property type="molecule type" value="Genomic_DNA"/>
</dbReference>
<comment type="caution">
    <text evidence="2">The sequence shown here is derived from an EMBL/GenBank/DDBJ whole genome shotgun (WGS) entry which is preliminary data.</text>
</comment>
<sequence>MEQVISASPVRARAAVVLVGSAVTTGVVAHAVAAFSEPAGWMAWWMGAMAVLCLACALPMALPVAGKRRCAGRAAGHVMAMSAVMVLVHAAVVLLPGAGMHHAGSSGPPHAAHVAPMLLLIAVELLCMMSASAALRLNRPVPNTPRQEYP</sequence>
<accession>A0ABT9ILF4</accession>
<name>A0ABT9ILF4_9MICC</name>
<keyword evidence="1" id="KW-0812">Transmembrane</keyword>
<organism evidence="2 3">
    <name type="scientific">Arthrobacter horti</name>
    <dbReference type="NCBI Taxonomy" id="3068273"/>
    <lineage>
        <taxon>Bacteria</taxon>
        <taxon>Bacillati</taxon>
        <taxon>Actinomycetota</taxon>
        <taxon>Actinomycetes</taxon>
        <taxon>Micrococcales</taxon>
        <taxon>Micrococcaceae</taxon>
        <taxon>Arthrobacter</taxon>
    </lineage>
</organism>
<feature type="transmembrane region" description="Helical" evidence="1">
    <location>
        <begin position="41"/>
        <end position="62"/>
    </location>
</feature>
<feature type="transmembrane region" description="Helical" evidence="1">
    <location>
        <begin position="12"/>
        <end position="35"/>
    </location>
</feature>
<dbReference type="RefSeq" id="WP_305995469.1">
    <property type="nucleotide sequence ID" value="NZ_JAVALS010000002.1"/>
</dbReference>